<dbReference type="PANTHER" id="PTHR43047:SF72">
    <property type="entry name" value="OSMOSENSING HISTIDINE PROTEIN KINASE SLN1"/>
    <property type="match status" value="1"/>
</dbReference>
<dbReference type="RefSeq" id="XP_056585316.1">
    <property type="nucleotide sequence ID" value="XM_056721181.1"/>
</dbReference>
<evidence type="ECO:0000313" key="10">
    <source>
        <dbReference type="EMBL" id="KAJ5385540.1"/>
    </source>
</evidence>
<dbReference type="OrthoDB" id="303614at2759"/>
<dbReference type="Gene3D" id="3.30.565.10">
    <property type="entry name" value="Histidine kinase-like ATPase, C-terminal domain"/>
    <property type="match status" value="1"/>
</dbReference>
<evidence type="ECO:0000256" key="1">
    <source>
        <dbReference type="ARBA" id="ARBA00000085"/>
    </source>
</evidence>
<dbReference type="SMART" id="SM00448">
    <property type="entry name" value="REC"/>
    <property type="match status" value="1"/>
</dbReference>
<feature type="compositionally biased region" description="Low complexity" evidence="7">
    <location>
        <begin position="1000"/>
        <end position="1023"/>
    </location>
</feature>
<evidence type="ECO:0000259" key="9">
    <source>
        <dbReference type="PROSITE" id="PS50110"/>
    </source>
</evidence>
<dbReference type="PRINTS" id="PR00344">
    <property type="entry name" value="BCTRLSENSOR"/>
</dbReference>
<dbReference type="PANTHER" id="PTHR43047">
    <property type="entry name" value="TWO-COMPONENT HISTIDINE PROTEIN KINASE"/>
    <property type="match status" value="1"/>
</dbReference>
<feature type="compositionally biased region" description="Polar residues" evidence="7">
    <location>
        <begin position="291"/>
        <end position="308"/>
    </location>
</feature>
<dbReference type="Gene3D" id="1.10.287.130">
    <property type="match status" value="1"/>
</dbReference>
<feature type="compositionally biased region" description="Polar residues" evidence="7">
    <location>
        <begin position="243"/>
        <end position="257"/>
    </location>
</feature>
<feature type="compositionally biased region" description="Basic and acidic residues" evidence="7">
    <location>
        <begin position="1024"/>
        <end position="1033"/>
    </location>
</feature>
<dbReference type="Pfam" id="PF00512">
    <property type="entry name" value="HisKA"/>
    <property type="match status" value="1"/>
</dbReference>
<evidence type="ECO:0000256" key="2">
    <source>
        <dbReference type="ARBA" id="ARBA00012438"/>
    </source>
</evidence>
<evidence type="ECO:0000256" key="4">
    <source>
        <dbReference type="ARBA" id="ARBA00022679"/>
    </source>
</evidence>
<proteinExistence type="predicted"/>
<dbReference type="Pfam" id="PF00072">
    <property type="entry name" value="Response_reg"/>
    <property type="match status" value="1"/>
</dbReference>
<dbReference type="InterPro" id="IPR004358">
    <property type="entry name" value="Sig_transdc_His_kin-like_C"/>
</dbReference>
<dbReference type="Gene3D" id="3.40.50.2300">
    <property type="match status" value="1"/>
</dbReference>
<dbReference type="GO" id="GO:0005886">
    <property type="term" value="C:plasma membrane"/>
    <property type="evidence" value="ECO:0007669"/>
    <property type="project" value="TreeGrafter"/>
</dbReference>
<dbReference type="GO" id="GO:0000155">
    <property type="term" value="F:phosphorelay sensor kinase activity"/>
    <property type="evidence" value="ECO:0007669"/>
    <property type="project" value="InterPro"/>
</dbReference>
<protein>
    <recommendedName>
        <fullName evidence="2">histidine kinase</fullName>
        <ecNumber evidence="2">2.7.13.3</ecNumber>
    </recommendedName>
</protein>
<dbReference type="CDD" id="cd17546">
    <property type="entry name" value="REC_hyHK_CKI1_RcsC-like"/>
    <property type="match status" value="1"/>
</dbReference>
<dbReference type="EMBL" id="JAPZBT010000001">
    <property type="protein sequence ID" value="KAJ5385540.1"/>
    <property type="molecule type" value="Genomic_DNA"/>
</dbReference>
<evidence type="ECO:0000256" key="3">
    <source>
        <dbReference type="ARBA" id="ARBA00022553"/>
    </source>
</evidence>
<keyword evidence="4" id="KW-0808">Transferase</keyword>
<evidence type="ECO:0000256" key="7">
    <source>
        <dbReference type="SAM" id="MobiDB-lite"/>
    </source>
</evidence>
<gene>
    <name evidence="10" type="ORF">N7517_003451</name>
</gene>
<dbReference type="GO" id="GO:0009927">
    <property type="term" value="F:histidine phosphotransfer kinase activity"/>
    <property type="evidence" value="ECO:0007669"/>
    <property type="project" value="TreeGrafter"/>
</dbReference>
<sequence length="1181" mass="130923">MDLPENQPRESHDNARRARELFNYFQPDNPALLPTCTSTFGRPQIKASPNLVLTSLTQLAALKLGVQRAIISLIGRETLYVVAEATRSLHLGDNSVCDNDGDNLWMGCSNGPLAGTLCEETITLHPTAEERHRFFIVEDLKEHPTYCKIPCVAGAPHFRYYAGTPLTTASGINIGSLYVIDPRPNICLSEFHKETLSVIGAAVMEYLEISRQSLESGRLANLLTGLNYFVQGEKSVDPINEPLSRTSSSSELDQSNTPSPPTIPIERLENDNAQITKKTARNKAQSEDSPRLTSDATSTTNSNQNTPFQQFNASINYSINKNGTTFQRAAQIMRKSLDLGEDGGVVIFDSNATPGLDLDEDSRDAPAVSRPLAKICTISRKHTEMVGSQDQPNFLPVTQMERGFLKRMLRRFDKGAIWYFHEDGTVFSSDDDTSKSESEGDDTNPSPQSPSMSQPRLQGVLREKDLRALRKYFPDATRIIFTPLWDSFKSRWFGGCFCWSSAETRIFSAHVELGGVLGFGSSLMMEHSRIQSQESDKKKADFISNISHELRSPLHGILAASEFLAEQVGSELPRSLLDTIRACSQTLLDTFEQILDFTKINSFQKKRRDYTLRLYGDRGVAKSHALPESLHILKPTNIVAVIEDVIESIAFGATHYKGGLFDDLKSVPNEYVDVSIDVAPGDWVFVLERGALRRIVMNIFSNALKYTQEGSVSVRIEIQNGPKGPGNPKIDNCNALLLTVSDTGRGISSEYLRSDLFTAFSQEDPLSPGTGLGMSIVQSILRYLGGNIKIKSQPGIGTIAEISIPLTCPRSEREKDYMITQEPSVQSTVDDLQSLKREIKGKTVSFVPFQGTSSEVLPSDRTIANYLTEWYGVQLQPWTPNAHADLIVIDETQISRMHSTQLSKVLVLCRNAQRSQAIIQSLEPLCERVEWLNLPCGPHKLARAIQRCLQGESVKPSSEVFSEKPQKNCPDFGDQQNSQVIPLTTAKQPLAAQIQLSSKTKTPPSTPTPHETNTTQPQSQSQPENKDTVVERTAKNVVRTEALRILLVEDNSINMALLEKLVARRHPSILHTAVDGQKAVEAVKKMPEGYHLIFMDISMPVMDGFEATEGIRALELERQSISPARIIALTGLGSDEHVMKAYAAGVDMFVTKPVSFKEITRLMDDVKNHAPWTDQQLLQSS</sequence>
<evidence type="ECO:0000259" key="8">
    <source>
        <dbReference type="PROSITE" id="PS50109"/>
    </source>
</evidence>
<reference evidence="10" key="2">
    <citation type="journal article" date="2023" name="IMA Fungus">
        <title>Comparative genomic study of the Penicillium genus elucidates a diverse pangenome and 15 lateral gene transfer events.</title>
        <authorList>
            <person name="Petersen C."/>
            <person name="Sorensen T."/>
            <person name="Nielsen M.R."/>
            <person name="Sondergaard T.E."/>
            <person name="Sorensen J.L."/>
            <person name="Fitzpatrick D.A."/>
            <person name="Frisvad J.C."/>
            <person name="Nielsen K.L."/>
        </authorList>
    </citation>
    <scope>NUCLEOTIDE SEQUENCE</scope>
    <source>
        <strain evidence="10">IBT 3081</strain>
    </source>
</reference>
<dbReference type="Pfam" id="PF02518">
    <property type="entry name" value="HATPase_c"/>
    <property type="match status" value="1"/>
</dbReference>
<dbReference type="InterPro" id="IPR005467">
    <property type="entry name" value="His_kinase_dom"/>
</dbReference>
<dbReference type="InterPro" id="IPR001789">
    <property type="entry name" value="Sig_transdc_resp-reg_receiver"/>
</dbReference>
<dbReference type="AlphaFoldDB" id="A0A9W9VLX4"/>
<dbReference type="InterPro" id="IPR003661">
    <property type="entry name" value="HisK_dim/P_dom"/>
</dbReference>
<feature type="region of interest" description="Disordered" evidence="7">
    <location>
        <begin position="997"/>
        <end position="1033"/>
    </location>
</feature>
<feature type="modified residue" description="4-aspartylphosphate" evidence="6">
    <location>
        <position position="1096"/>
    </location>
</feature>
<dbReference type="SUPFAM" id="SSF55874">
    <property type="entry name" value="ATPase domain of HSP90 chaperone/DNA topoisomerase II/histidine kinase"/>
    <property type="match status" value="1"/>
</dbReference>
<organism evidence="10 11">
    <name type="scientific">Penicillium concentricum</name>
    <dbReference type="NCBI Taxonomy" id="293559"/>
    <lineage>
        <taxon>Eukaryota</taxon>
        <taxon>Fungi</taxon>
        <taxon>Dikarya</taxon>
        <taxon>Ascomycota</taxon>
        <taxon>Pezizomycotina</taxon>
        <taxon>Eurotiomycetes</taxon>
        <taxon>Eurotiomycetidae</taxon>
        <taxon>Eurotiales</taxon>
        <taxon>Aspergillaceae</taxon>
        <taxon>Penicillium</taxon>
    </lineage>
</organism>
<dbReference type="EC" id="2.7.13.3" evidence="2"/>
<reference evidence="10" key="1">
    <citation type="submission" date="2022-12" db="EMBL/GenBank/DDBJ databases">
        <authorList>
            <person name="Petersen C."/>
        </authorList>
    </citation>
    <scope>NUCLEOTIDE SEQUENCE</scope>
    <source>
        <strain evidence="10">IBT 3081</strain>
    </source>
</reference>
<dbReference type="InterPro" id="IPR011006">
    <property type="entry name" value="CheY-like_superfamily"/>
</dbReference>
<dbReference type="SUPFAM" id="SSF47384">
    <property type="entry name" value="Homodimeric domain of signal transducing histidine kinase"/>
    <property type="match status" value="1"/>
</dbReference>
<keyword evidence="3 6" id="KW-0597">Phosphoprotein</keyword>
<dbReference type="CDD" id="cd00082">
    <property type="entry name" value="HisKA"/>
    <property type="match status" value="1"/>
</dbReference>
<feature type="region of interest" description="Disordered" evidence="7">
    <location>
        <begin position="428"/>
        <end position="457"/>
    </location>
</feature>
<dbReference type="PROSITE" id="PS50110">
    <property type="entry name" value="RESPONSE_REGULATORY"/>
    <property type="match status" value="1"/>
</dbReference>
<dbReference type="SMART" id="SM00387">
    <property type="entry name" value="HATPase_c"/>
    <property type="match status" value="1"/>
</dbReference>
<comment type="caution">
    <text evidence="10">The sequence shown here is derived from an EMBL/GenBank/DDBJ whole genome shotgun (WGS) entry which is preliminary data.</text>
</comment>
<feature type="compositionally biased region" description="Low complexity" evidence="7">
    <location>
        <begin position="443"/>
        <end position="455"/>
    </location>
</feature>
<evidence type="ECO:0000256" key="6">
    <source>
        <dbReference type="PROSITE-ProRule" id="PRU00169"/>
    </source>
</evidence>
<evidence type="ECO:0000313" key="11">
    <source>
        <dbReference type="Proteomes" id="UP001147752"/>
    </source>
</evidence>
<keyword evidence="11" id="KW-1185">Reference proteome</keyword>
<evidence type="ECO:0000256" key="5">
    <source>
        <dbReference type="ARBA" id="ARBA00022777"/>
    </source>
</evidence>
<dbReference type="InterPro" id="IPR036890">
    <property type="entry name" value="HATPase_C_sf"/>
</dbReference>
<dbReference type="InterPro" id="IPR036097">
    <property type="entry name" value="HisK_dim/P_sf"/>
</dbReference>
<dbReference type="SUPFAM" id="SSF52172">
    <property type="entry name" value="CheY-like"/>
    <property type="match status" value="1"/>
</dbReference>
<feature type="domain" description="Histidine kinase" evidence="8">
    <location>
        <begin position="545"/>
        <end position="808"/>
    </location>
</feature>
<dbReference type="InterPro" id="IPR003594">
    <property type="entry name" value="HATPase_dom"/>
</dbReference>
<dbReference type="GeneID" id="81460364"/>
<dbReference type="PROSITE" id="PS50109">
    <property type="entry name" value="HIS_KIN"/>
    <property type="match status" value="1"/>
</dbReference>
<dbReference type="SUPFAM" id="SSF55781">
    <property type="entry name" value="GAF domain-like"/>
    <property type="match status" value="1"/>
</dbReference>
<name>A0A9W9VLX4_9EURO</name>
<comment type="catalytic activity">
    <reaction evidence="1">
        <text>ATP + protein L-histidine = ADP + protein N-phospho-L-histidine.</text>
        <dbReference type="EC" id="2.7.13.3"/>
    </reaction>
</comment>
<keyword evidence="5" id="KW-0418">Kinase</keyword>
<dbReference type="Proteomes" id="UP001147752">
    <property type="component" value="Unassembled WGS sequence"/>
</dbReference>
<accession>A0A9W9VLX4</accession>
<feature type="domain" description="Response regulatory" evidence="9">
    <location>
        <begin position="1044"/>
        <end position="1167"/>
    </location>
</feature>
<dbReference type="SMART" id="SM00388">
    <property type="entry name" value="HisKA"/>
    <property type="match status" value="1"/>
</dbReference>
<feature type="region of interest" description="Disordered" evidence="7">
    <location>
        <begin position="237"/>
        <end position="308"/>
    </location>
</feature>